<comment type="caution">
    <text evidence="2">The sequence shown here is derived from an EMBL/GenBank/DDBJ whole genome shotgun (WGS) entry which is preliminary data.</text>
</comment>
<dbReference type="Pfam" id="PF13391">
    <property type="entry name" value="HNH_2"/>
    <property type="match status" value="1"/>
</dbReference>
<dbReference type="InterPro" id="IPR036987">
    <property type="entry name" value="SRA-YDG_sf"/>
</dbReference>
<dbReference type="PROSITE" id="PS51015">
    <property type="entry name" value="YDG"/>
    <property type="match status" value="1"/>
</dbReference>
<dbReference type="GO" id="GO:0061630">
    <property type="term" value="F:ubiquitin protein ligase activity"/>
    <property type="evidence" value="ECO:0007669"/>
    <property type="project" value="TreeGrafter"/>
</dbReference>
<dbReference type="SMART" id="SM00507">
    <property type="entry name" value="HNHc"/>
    <property type="match status" value="1"/>
</dbReference>
<dbReference type="InterPro" id="IPR003615">
    <property type="entry name" value="HNH_nuc"/>
</dbReference>
<dbReference type="OrthoDB" id="529575at2"/>
<dbReference type="RefSeq" id="WP_019278119.1">
    <property type="nucleotide sequence ID" value="NZ_JFFR01000007.1"/>
</dbReference>
<dbReference type="Gene3D" id="1.10.30.50">
    <property type="match status" value="1"/>
</dbReference>
<dbReference type="SMART" id="SM00466">
    <property type="entry name" value="SRA"/>
    <property type="match status" value="1"/>
</dbReference>
<dbReference type="PANTHER" id="PTHR14140">
    <property type="entry name" value="E3 UBIQUITIN-PROTEIN LIGASE UHRF-RELATED"/>
    <property type="match status" value="1"/>
</dbReference>
<dbReference type="EMBL" id="JFFR01000007">
    <property type="protein sequence ID" value="KDN29444.1"/>
    <property type="molecule type" value="Genomic_DNA"/>
</dbReference>
<dbReference type="GO" id="GO:0016567">
    <property type="term" value="P:protein ubiquitination"/>
    <property type="evidence" value="ECO:0007669"/>
    <property type="project" value="TreeGrafter"/>
</dbReference>
<dbReference type="InterPro" id="IPR003105">
    <property type="entry name" value="SRA_YDG"/>
</dbReference>
<dbReference type="Gene3D" id="2.30.280.10">
    <property type="entry name" value="SRA-YDG"/>
    <property type="match status" value="1"/>
</dbReference>
<evidence type="ECO:0000313" key="2">
    <source>
        <dbReference type="EMBL" id="KDN29444.1"/>
    </source>
</evidence>
<dbReference type="Pfam" id="PF02182">
    <property type="entry name" value="SAD_SRA"/>
    <property type="match status" value="1"/>
</dbReference>
<feature type="domain" description="YDG" evidence="1">
    <location>
        <begin position="5"/>
        <end position="147"/>
    </location>
</feature>
<dbReference type="GO" id="GO:0044027">
    <property type="term" value="P:negative regulation of gene expression via chromosomal CpG island methylation"/>
    <property type="evidence" value="ECO:0007669"/>
    <property type="project" value="TreeGrafter"/>
</dbReference>
<dbReference type="STRING" id="212667.VFDL14_21905"/>
<dbReference type="Proteomes" id="UP000027219">
    <property type="component" value="Unassembled WGS sequence"/>
</dbReference>
<proteinExistence type="predicted"/>
<dbReference type="PANTHER" id="PTHR14140:SF27">
    <property type="entry name" value="OS04G0289800 PROTEIN"/>
    <property type="match status" value="1"/>
</dbReference>
<gene>
    <name evidence="2" type="ORF">VFDL14_21905</name>
</gene>
<reference evidence="2 3" key="1">
    <citation type="submission" date="2014-02" db="EMBL/GenBank/DDBJ databases">
        <title>Vibrio fortis Dalian14 Genome Sequencing.</title>
        <authorList>
            <person name="Wang Y."/>
            <person name="Song L."/>
            <person name="Liu G."/>
            <person name="Ding J."/>
        </authorList>
    </citation>
    <scope>NUCLEOTIDE SEQUENCE [LARGE SCALE GENOMIC DNA]</scope>
    <source>
        <strain evidence="2 3">Dalian14</strain>
    </source>
</reference>
<evidence type="ECO:0000313" key="3">
    <source>
        <dbReference type="Proteomes" id="UP000027219"/>
    </source>
</evidence>
<dbReference type="InterPro" id="IPR045134">
    <property type="entry name" value="UHRF1/2-like"/>
</dbReference>
<name>A0A066UYY5_9VIBR</name>
<evidence type="ECO:0000259" key="1">
    <source>
        <dbReference type="PROSITE" id="PS51015"/>
    </source>
</evidence>
<dbReference type="InterPro" id="IPR015947">
    <property type="entry name" value="PUA-like_sf"/>
</dbReference>
<keyword evidence="3" id="KW-1185">Reference proteome</keyword>
<dbReference type="SUPFAM" id="SSF88697">
    <property type="entry name" value="PUA domain-like"/>
    <property type="match status" value="1"/>
</dbReference>
<dbReference type="AlphaFoldDB" id="A0A066UYY5"/>
<organism evidence="2 3">
    <name type="scientific">Vibrio fortis</name>
    <dbReference type="NCBI Taxonomy" id="212667"/>
    <lineage>
        <taxon>Bacteria</taxon>
        <taxon>Pseudomonadati</taxon>
        <taxon>Pseudomonadota</taxon>
        <taxon>Gammaproteobacteria</taxon>
        <taxon>Vibrionales</taxon>
        <taxon>Vibrionaceae</taxon>
        <taxon>Vibrio</taxon>
    </lineage>
</organism>
<dbReference type="CDD" id="cd00085">
    <property type="entry name" value="HNHc"/>
    <property type="match status" value="1"/>
</dbReference>
<sequence>MRHFGHVPGIEVGDVFENRAALRAAGIHLPTQAGISGGENEGADSIVLSGGYEDDEDFGNEIIYTGAGGRDENTGKQIANQELKKWNLALAKNTLEGFPVRVVRSHEHSSDYSPSKGFQYAGLYRVVEYWCEKGISGFRVWRYRLIAIDDFDKAIYKIQVPPAGYGPVKRTQTTVQRVVRDTNIAKKVKKWHGYRCQVCGLAIDTGVGLYAEAAHIKPLGSPHNGPDVSENILCLCPNHHVMFDNGMFTVADDLSLIGMEGCLRTNKKHKIGINFITYHRNHYAKYT</sequence>
<accession>A0A066UYY5</accession>
<protein>
    <recommendedName>
        <fullName evidence="1">YDG domain-containing protein</fullName>
    </recommendedName>
</protein>